<evidence type="ECO:0000313" key="2">
    <source>
        <dbReference type="EMBL" id="VUS54440.1"/>
    </source>
</evidence>
<dbReference type="EMBL" id="CABGHF010000009">
    <property type="protein sequence ID" value="VUS54440.1"/>
    <property type="molecule type" value="Genomic_DNA"/>
</dbReference>
<keyword evidence="1" id="KW-0812">Transmembrane</keyword>
<dbReference type="AlphaFoldDB" id="A0A564J9P4"/>
<evidence type="ECO:0008006" key="4">
    <source>
        <dbReference type="Google" id="ProtNLM"/>
    </source>
</evidence>
<reference evidence="2 3" key="1">
    <citation type="submission" date="2019-07" db="EMBL/GenBank/DDBJ databases">
        <authorList>
            <person name="Brisse S."/>
            <person name="Rodrigues C."/>
            <person name="Thorpe H."/>
        </authorList>
    </citation>
    <scope>NUCLEOTIDE SEQUENCE [LARGE SCALE GENOMIC DNA]</scope>
    <source>
        <strain evidence="2">SB6408</strain>
    </source>
</reference>
<gene>
    <name evidence="2" type="ORF">SB6408_04584</name>
</gene>
<evidence type="ECO:0000256" key="1">
    <source>
        <dbReference type="SAM" id="Phobius"/>
    </source>
</evidence>
<keyword evidence="1" id="KW-1133">Transmembrane helix</keyword>
<organism evidence="2 3">
    <name type="scientific">Klebsiella spallanzanii</name>
    <dbReference type="NCBI Taxonomy" id="2587528"/>
    <lineage>
        <taxon>Bacteria</taxon>
        <taxon>Pseudomonadati</taxon>
        <taxon>Pseudomonadota</taxon>
        <taxon>Gammaproteobacteria</taxon>
        <taxon>Enterobacterales</taxon>
        <taxon>Enterobacteriaceae</taxon>
        <taxon>Klebsiella/Raoultella group</taxon>
        <taxon>Klebsiella</taxon>
    </lineage>
</organism>
<name>A0A564J9P4_9ENTR</name>
<proteinExistence type="predicted"/>
<sequence>MKQLTVFEMEEISGGYSWDFSSISSTLTSLVSNGFELVTAASMGAATYGMIGSIIGGAHGGDGGGLLGIGSAGQGVGMIWGLVVGAIGGGIVGGLMGWDSMLTISTDAYNGIISGTLTPWTH</sequence>
<evidence type="ECO:0000313" key="3">
    <source>
        <dbReference type="Proteomes" id="UP000318370"/>
    </source>
</evidence>
<feature type="transmembrane region" description="Helical" evidence="1">
    <location>
        <begin position="78"/>
        <end position="98"/>
    </location>
</feature>
<keyword evidence="1" id="KW-0472">Membrane</keyword>
<dbReference type="RefSeq" id="WP_142462514.1">
    <property type="nucleotide sequence ID" value="NZ_CABGHF010000009.1"/>
</dbReference>
<accession>A0A564J9P4</accession>
<feature type="transmembrane region" description="Helical" evidence="1">
    <location>
        <begin position="37"/>
        <end position="58"/>
    </location>
</feature>
<protein>
    <recommendedName>
        <fullName evidence="4">Colicin V</fullName>
    </recommendedName>
</protein>
<dbReference type="Proteomes" id="UP000318370">
    <property type="component" value="Unassembled WGS sequence"/>
</dbReference>